<evidence type="ECO:0000256" key="1">
    <source>
        <dbReference type="SAM" id="MobiDB-lite"/>
    </source>
</evidence>
<evidence type="ECO:0000313" key="2">
    <source>
        <dbReference type="EMBL" id="ACL45284.1"/>
    </source>
</evidence>
<dbReference type="Pfam" id="PF06041">
    <property type="entry name" value="DUF924"/>
    <property type="match status" value="1"/>
</dbReference>
<feature type="compositionally biased region" description="Polar residues" evidence="1">
    <location>
        <begin position="1"/>
        <end position="11"/>
    </location>
</feature>
<dbReference type="Gene3D" id="1.20.58.320">
    <property type="entry name" value="TPR-like"/>
    <property type="match status" value="1"/>
</dbReference>
<evidence type="ECO:0008006" key="3">
    <source>
        <dbReference type="Google" id="ProtNLM"/>
    </source>
</evidence>
<gene>
    <name evidence="2" type="ordered locus">Cyan7425_2944</name>
</gene>
<dbReference type="EMBL" id="CP001344">
    <property type="protein sequence ID" value="ACL45284.1"/>
    <property type="molecule type" value="Genomic_DNA"/>
</dbReference>
<dbReference type="SUPFAM" id="SSF48452">
    <property type="entry name" value="TPR-like"/>
    <property type="match status" value="1"/>
</dbReference>
<sequence>MTPISDSSAQNPGLAGHPHPDQKGFENVLQFWFPQQLAKDQASLVRQWEWWFRGGADEEIRQHFVPVLDQAIRGELDSWAAEPRSRLALIIVLDQFPRSLYQGTAQAYAQDAQACALTLEGIDLGHYAALETPWEKTFFFLPLGHSEDLSKLDLAIKLADELVQEAQKAYRGFLEFSAEQARRHREVIAQFGRQPHRNAALGRQSTPAELDYLAQGQLVHQRSLPPHLSKFVTHS</sequence>
<dbReference type="HOGENOM" id="CLU_065010_2_1_3"/>
<accession>B8HL52</accession>
<proteinExistence type="predicted"/>
<dbReference type="STRING" id="395961.Cyan7425_2944"/>
<dbReference type="KEGG" id="cyn:Cyan7425_2944"/>
<organism evidence="2">
    <name type="scientific">Cyanothece sp. (strain PCC 7425 / ATCC 29141)</name>
    <dbReference type="NCBI Taxonomy" id="395961"/>
    <lineage>
        <taxon>Bacteria</taxon>
        <taxon>Bacillati</taxon>
        <taxon>Cyanobacteriota</taxon>
        <taxon>Cyanophyceae</taxon>
        <taxon>Gomontiellales</taxon>
        <taxon>Cyanothecaceae</taxon>
        <taxon>Cyanothece</taxon>
    </lineage>
</organism>
<feature type="region of interest" description="Disordered" evidence="1">
    <location>
        <begin position="1"/>
        <end position="20"/>
    </location>
</feature>
<dbReference type="InterPro" id="IPR010323">
    <property type="entry name" value="DUF924"/>
</dbReference>
<dbReference type="AlphaFoldDB" id="B8HL52"/>
<dbReference type="eggNOG" id="COG3803">
    <property type="taxonomic scope" value="Bacteria"/>
</dbReference>
<dbReference type="InterPro" id="IPR011990">
    <property type="entry name" value="TPR-like_helical_dom_sf"/>
</dbReference>
<protein>
    <recommendedName>
        <fullName evidence="3">DUF924 domain-containing protein</fullName>
    </recommendedName>
</protein>
<reference evidence="2" key="1">
    <citation type="submission" date="2009-01" db="EMBL/GenBank/DDBJ databases">
        <title>Complete sequence of chromosome Cyanothece sp. PCC 7425.</title>
        <authorList>
            <consortium name="US DOE Joint Genome Institute"/>
            <person name="Lucas S."/>
            <person name="Copeland A."/>
            <person name="Lapidus A."/>
            <person name="Glavina del Rio T."/>
            <person name="Dalin E."/>
            <person name="Tice H."/>
            <person name="Bruce D."/>
            <person name="Goodwin L."/>
            <person name="Pitluck S."/>
            <person name="Sims D."/>
            <person name="Meineke L."/>
            <person name="Brettin T."/>
            <person name="Detter J.C."/>
            <person name="Han C."/>
            <person name="Larimer F."/>
            <person name="Land M."/>
            <person name="Hauser L."/>
            <person name="Kyrpides N."/>
            <person name="Ovchinnikova G."/>
            <person name="Liberton M."/>
            <person name="Stoeckel J."/>
            <person name="Banerjee A."/>
            <person name="Singh A."/>
            <person name="Page L."/>
            <person name="Sato H."/>
            <person name="Zhao L."/>
            <person name="Sherman L."/>
            <person name="Pakrasi H."/>
            <person name="Richardson P."/>
        </authorList>
    </citation>
    <scope>NUCLEOTIDE SEQUENCE</scope>
    <source>
        <strain evidence="2">PCC 7425</strain>
    </source>
</reference>
<name>B8HL52_CYAP4</name>
<dbReference type="Gene3D" id="1.25.40.10">
    <property type="entry name" value="Tetratricopeptide repeat domain"/>
    <property type="match status" value="1"/>
</dbReference>
<dbReference type="OrthoDB" id="7593450at2"/>